<evidence type="ECO:0000313" key="2">
    <source>
        <dbReference type="EMBL" id="KAL3788670.1"/>
    </source>
</evidence>
<dbReference type="AlphaFoldDB" id="A0ABD3PR38"/>
<sequence length="606" mass="67942">MERLHLAILLFLSSHLQKCHALSLTPVKQIRRTVCREKSITSSDEATANDSSYEALRRKFGLSNDPVVQIETKNEGASDVNSECVQTEGEKPLEMAEVPVLDNNHEQSPDEYRSSPLDYNQSNFNVPESSLEFENVIEDTDAEPHTPELGTIYSRKFSRYNIPLTIPASIAKDEMKREVEQRRERRLQRGVIVKLKSEPLANERGLFDGLLRRGKDMLSSSTSTKSIDPRIEKAYTGKSLRWITSDSHKSNTNSKSNLIDEEFVAAAAFWRMAAEISQTNDHDESKWYLALPETTSTAAQNLCDIINWHTEYLEKDKENDADKGIGMGKVLRARLDTAYSSSVPIVEFSSEYTDAMQQYIPSQDEQHTTEDTERRTKSWVQRLLVQLGICPFTKSNVKSGQGLGDVGVPVANIMYRHSNASHLKHGRSGEMYTLMADTWDAINEMISLGTSGKHGVSSILLSAPSFDDDFDLWSGPVFAMLEAGVTAIQAEALIGVVCFHPEYKTPDGSTFPGFGHMHSLPRLKKWYNEFTSSGQLSDNEIAAGGAWQRRTPHAVINVLRAEQLEAAEGRRESGILYERNIRVLVGRENGIGCGKLEEDLRLERSM</sequence>
<evidence type="ECO:0000256" key="1">
    <source>
        <dbReference type="SAM" id="SignalP"/>
    </source>
</evidence>
<reference evidence="2 3" key="1">
    <citation type="submission" date="2024-10" db="EMBL/GenBank/DDBJ databases">
        <title>Updated reference genomes for cyclostephanoid diatoms.</title>
        <authorList>
            <person name="Roberts W.R."/>
            <person name="Alverson A.J."/>
        </authorList>
    </citation>
    <scope>NUCLEOTIDE SEQUENCE [LARGE SCALE GENOMIC DNA]</scope>
    <source>
        <strain evidence="2 3">AJA010-31</strain>
    </source>
</reference>
<dbReference type="EMBL" id="JALLPJ020000554">
    <property type="protein sequence ID" value="KAL3788670.1"/>
    <property type="molecule type" value="Genomic_DNA"/>
</dbReference>
<evidence type="ECO:0000313" key="3">
    <source>
        <dbReference type="Proteomes" id="UP001530400"/>
    </source>
</evidence>
<dbReference type="Pfam" id="PF07209">
    <property type="entry name" value="DUF1415"/>
    <property type="match status" value="1"/>
</dbReference>
<feature type="signal peptide" evidence="1">
    <location>
        <begin position="1"/>
        <end position="21"/>
    </location>
</feature>
<keyword evidence="3" id="KW-1185">Reference proteome</keyword>
<dbReference type="Proteomes" id="UP001530400">
    <property type="component" value="Unassembled WGS sequence"/>
</dbReference>
<dbReference type="InterPro" id="IPR009858">
    <property type="entry name" value="DUF1415"/>
</dbReference>
<accession>A0ABD3PR38</accession>
<gene>
    <name evidence="2" type="ORF">ACHAWO_006209</name>
</gene>
<keyword evidence="1" id="KW-0732">Signal</keyword>
<protein>
    <submittedName>
        <fullName evidence="2">Uncharacterized protein</fullName>
    </submittedName>
</protein>
<organism evidence="2 3">
    <name type="scientific">Cyclotella atomus</name>
    <dbReference type="NCBI Taxonomy" id="382360"/>
    <lineage>
        <taxon>Eukaryota</taxon>
        <taxon>Sar</taxon>
        <taxon>Stramenopiles</taxon>
        <taxon>Ochrophyta</taxon>
        <taxon>Bacillariophyta</taxon>
        <taxon>Coscinodiscophyceae</taxon>
        <taxon>Thalassiosirophycidae</taxon>
        <taxon>Stephanodiscales</taxon>
        <taxon>Stephanodiscaceae</taxon>
        <taxon>Cyclotella</taxon>
    </lineage>
</organism>
<feature type="chain" id="PRO_5044887867" evidence="1">
    <location>
        <begin position="22"/>
        <end position="606"/>
    </location>
</feature>
<comment type="caution">
    <text evidence="2">The sequence shown here is derived from an EMBL/GenBank/DDBJ whole genome shotgun (WGS) entry which is preliminary data.</text>
</comment>
<proteinExistence type="predicted"/>
<name>A0ABD3PR38_9STRA</name>